<comment type="subcellular location">
    <subcellularLocation>
        <location evidence="1">Cell membrane</location>
        <topology evidence="1">Multi-pass membrane protein</topology>
    </subcellularLocation>
</comment>
<evidence type="ECO:0000256" key="6">
    <source>
        <dbReference type="ARBA" id="ARBA00023136"/>
    </source>
</evidence>
<feature type="transmembrane region" description="Helical" evidence="7">
    <location>
        <begin position="378"/>
        <end position="398"/>
    </location>
</feature>
<comment type="caution">
    <text evidence="10">The sequence shown here is derived from an EMBL/GenBank/DDBJ whole genome shotgun (WGS) entry which is preliminary data.</text>
</comment>
<dbReference type="InterPro" id="IPR039421">
    <property type="entry name" value="Type_1_exporter"/>
</dbReference>
<dbReference type="InterPro" id="IPR027417">
    <property type="entry name" value="P-loop_NTPase"/>
</dbReference>
<keyword evidence="5 7" id="KW-1133">Transmembrane helix</keyword>
<dbReference type="SUPFAM" id="SSF52540">
    <property type="entry name" value="P-loop containing nucleoside triphosphate hydrolases"/>
    <property type="match status" value="1"/>
</dbReference>
<feature type="transmembrane region" description="Helical" evidence="7">
    <location>
        <begin position="404"/>
        <end position="429"/>
    </location>
</feature>
<dbReference type="SUPFAM" id="SSF90123">
    <property type="entry name" value="ABC transporter transmembrane region"/>
    <property type="match status" value="1"/>
</dbReference>
<evidence type="ECO:0000256" key="7">
    <source>
        <dbReference type="SAM" id="Phobius"/>
    </source>
</evidence>
<keyword evidence="6 7" id="KW-0472">Membrane</keyword>
<keyword evidence="11" id="KW-1185">Reference proteome</keyword>
<dbReference type="PANTHER" id="PTHR24221:SF654">
    <property type="entry name" value="ATP-BINDING CASSETTE SUB-FAMILY B MEMBER 6"/>
    <property type="match status" value="1"/>
</dbReference>
<dbReference type="PROSITE" id="PS50929">
    <property type="entry name" value="ABC_TM1F"/>
    <property type="match status" value="1"/>
</dbReference>
<evidence type="ECO:0000256" key="2">
    <source>
        <dbReference type="ARBA" id="ARBA00022692"/>
    </source>
</evidence>
<sequence length="700" mass="73078">MSAGGPDAGLAGDAALATALRHLLPDTPLPVVQLPAGSLSLEQRLQHLAESGGFRWRAVSLGAGWWRQPGPPMLLWHHGPQGERPLAARWRAGAWRTTGPDGRARRVDAARAEAVLPTAHAVYPPLPADLGDGDGGLPSGLWRFALAPARGALLATLAAGGAAMLLGLVVPVATGAIIGAALPQARLPLLAEMVLLLAAAGLGMAGFAVARGLAGIRAATLIDLRLQAAVFDRLLRVSPGFFRRFSAGDLARRVLAVDAARQTLTGPVVTGLLGGLFAALSLLLMLLYDLRLAVFGLAFAGLAIVALALTARLQAGPLQALYDAEGRTSGTIVSLLSGIARLRVAAAEARAFAQWEAGFRDRQAAAWRSGRIAAARGALLLALPSCGLLGMFLVAALRPVPIDLAAFAAFSAAFAQFLAGLAALGLALTQAVEALPLLRRALPVLAAQAEAPAGTADPGPLGGRIATHALTFRYAADRPAVLHGIDLEIAPGSFTAIVGPSGSGKSTLLRLLLGFERPESGQVLYDGQDLAQLDPRRVRRQIGTVLQLGRLVPGSLYENIAGGTMVPEADVWDAVALAGLEDEIADLPMGLETFVSEDGGTLSGGQRQRILLARALVRRPPVLFLDEGTSALDNRMQALVTDRIAALGVTRLVIAHRLSTIRDADCILVMEAGRIVERGRYDELMAARGTFWQLARRQIA</sequence>
<dbReference type="PROSITE" id="PS00211">
    <property type="entry name" value="ABC_TRANSPORTER_1"/>
    <property type="match status" value="1"/>
</dbReference>
<dbReference type="EMBL" id="JBHRTR010000054">
    <property type="protein sequence ID" value="MFC3230999.1"/>
    <property type="molecule type" value="Genomic_DNA"/>
</dbReference>
<dbReference type="InterPro" id="IPR036640">
    <property type="entry name" value="ABC1_TM_sf"/>
</dbReference>
<dbReference type="Proteomes" id="UP001595528">
    <property type="component" value="Unassembled WGS sequence"/>
</dbReference>
<dbReference type="PANTHER" id="PTHR24221">
    <property type="entry name" value="ATP-BINDING CASSETTE SUB-FAMILY B"/>
    <property type="match status" value="1"/>
</dbReference>
<proteinExistence type="predicted"/>
<feature type="transmembrane region" description="Helical" evidence="7">
    <location>
        <begin position="268"/>
        <end position="288"/>
    </location>
</feature>
<dbReference type="Gene3D" id="1.20.1560.10">
    <property type="entry name" value="ABC transporter type 1, transmembrane domain"/>
    <property type="match status" value="1"/>
</dbReference>
<dbReference type="PROSITE" id="PS50893">
    <property type="entry name" value="ABC_TRANSPORTER_2"/>
    <property type="match status" value="1"/>
</dbReference>
<evidence type="ECO:0000256" key="1">
    <source>
        <dbReference type="ARBA" id="ARBA00004651"/>
    </source>
</evidence>
<dbReference type="Pfam" id="PF00664">
    <property type="entry name" value="ABC_membrane"/>
    <property type="match status" value="1"/>
</dbReference>
<keyword evidence="4 10" id="KW-0067">ATP-binding</keyword>
<evidence type="ECO:0000256" key="5">
    <source>
        <dbReference type="ARBA" id="ARBA00022989"/>
    </source>
</evidence>
<dbReference type="InterPro" id="IPR003593">
    <property type="entry name" value="AAA+_ATPase"/>
</dbReference>
<feature type="domain" description="ABC transporter" evidence="8">
    <location>
        <begin position="465"/>
        <end position="697"/>
    </location>
</feature>
<protein>
    <submittedName>
        <fullName evidence="10">ATP-binding cassette domain-containing protein</fullName>
    </submittedName>
</protein>
<feature type="domain" description="ABC transmembrane type-1" evidence="9">
    <location>
        <begin position="154"/>
        <end position="433"/>
    </location>
</feature>
<reference evidence="11" key="1">
    <citation type="journal article" date="2019" name="Int. J. Syst. Evol. Microbiol.">
        <title>The Global Catalogue of Microorganisms (GCM) 10K type strain sequencing project: providing services to taxonomists for standard genome sequencing and annotation.</title>
        <authorList>
            <consortium name="The Broad Institute Genomics Platform"/>
            <consortium name="The Broad Institute Genome Sequencing Center for Infectious Disease"/>
            <person name="Wu L."/>
            <person name="Ma J."/>
        </authorList>
    </citation>
    <scope>NUCLEOTIDE SEQUENCE [LARGE SCALE GENOMIC DNA]</scope>
    <source>
        <strain evidence="11">KCTC 42964</strain>
    </source>
</reference>
<feature type="transmembrane region" description="Helical" evidence="7">
    <location>
        <begin position="152"/>
        <end position="182"/>
    </location>
</feature>
<organism evidence="10 11">
    <name type="scientific">Marinibaculum pumilum</name>
    <dbReference type="NCBI Taxonomy" id="1766165"/>
    <lineage>
        <taxon>Bacteria</taxon>
        <taxon>Pseudomonadati</taxon>
        <taxon>Pseudomonadota</taxon>
        <taxon>Alphaproteobacteria</taxon>
        <taxon>Rhodospirillales</taxon>
        <taxon>Rhodospirillaceae</taxon>
        <taxon>Marinibaculum</taxon>
    </lineage>
</organism>
<feature type="transmembrane region" description="Helical" evidence="7">
    <location>
        <begin position="194"/>
        <end position="214"/>
    </location>
</feature>
<dbReference type="RefSeq" id="WP_379906468.1">
    <property type="nucleotide sequence ID" value="NZ_JBHRTR010000054.1"/>
</dbReference>
<evidence type="ECO:0000313" key="11">
    <source>
        <dbReference type="Proteomes" id="UP001595528"/>
    </source>
</evidence>
<name>A0ABV7L8Q7_9PROT</name>
<evidence type="ECO:0000313" key="10">
    <source>
        <dbReference type="EMBL" id="MFC3230999.1"/>
    </source>
</evidence>
<keyword evidence="2 7" id="KW-0812">Transmembrane</keyword>
<dbReference type="GO" id="GO:0005524">
    <property type="term" value="F:ATP binding"/>
    <property type="evidence" value="ECO:0007669"/>
    <property type="project" value="UniProtKB-KW"/>
</dbReference>
<evidence type="ECO:0000259" key="9">
    <source>
        <dbReference type="PROSITE" id="PS50929"/>
    </source>
</evidence>
<feature type="transmembrane region" description="Helical" evidence="7">
    <location>
        <begin position="294"/>
        <end position="311"/>
    </location>
</feature>
<dbReference type="InterPro" id="IPR003439">
    <property type="entry name" value="ABC_transporter-like_ATP-bd"/>
</dbReference>
<accession>A0ABV7L8Q7</accession>
<dbReference type="InterPro" id="IPR017871">
    <property type="entry name" value="ABC_transporter-like_CS"/>
</dbReference>
<evidence type="ECO:0000259" key="8">
    <source>
        <dbReference type="PROSITE" id="PS50893"/>
    </source>
</evidence>
<dbReference type="Pfam" id="PF00005">
    <property type="entry name" value="ABC_tran"/>
    <property type="match status" value="1"/>
</dbReference>
<dbReference type="SMART" id="SM00382">
    <property type="entry name" value="AAA"/>
    <property type="match status" value="1"/>
</dbReference>
<gene>
    <name evidence="10" type="ORF">ACFOGJ_27380</name>
</gene>
<dbReference type="Gene3D" id="3.40.50.300">
    <property type="entry name" value="P-loop containing nucleotide triphosphate hydrolases"/>
    <property type="match status" value="1"/>
</dbReference>
<evidence type="ECO:0000256" key="3">
    <source>
        <dbReference type="ARBA" id="ARBA00022741"/>
    </source>
</evidence>
<keyword evidence="3" id="KW-0547">Nucleotide-binding</keyword>
<evidence type="ECO:0000256" key="4">
    <source>
        <dbReference type="ARBA" id="ARBA00022840"/>
    </source>
</evidence>
<dbReference type="InterPro" id="IPR011527">
    <property type="entry name" value="ABC1_TM_dom"/>
</dbReference>